<proteinExistence type="predicted"/>
<dbReference type="RefSeq" id="WP_149944807.1">
    <property type="nucleotide sequence ID" value="NZ_CP176640.1"/>
</dbReference>
<sequence>MDEFDAVDIVYNAVAAAGTDVVIYKDKSEAGVNSEHIVINHLQLNELDFINKVPVNINIFVPLNDNGMNQRQRMKELKRKVRKSLDSINSSDGVCKEVTVLWSVPMPELKEGFACTNIRLEILIDQ</sequence>
<evidence type="ECO:0000313" key="2">
    <source>
        <dbReference type="Proteomes" id="UP000473905"/>
    </source>
</evidence>
<gene>
    <name evidence="1" type="ORF">F3D66_20665</name>
</gene>
<protein>
    <submittedName>
        <fullName evidence="1">Uncharacterized protein</fullName>
    </submittedName>
</protein>
<comment type="caution">
    <text evidence="1">The sequence shown here is derived from an EMBL/GenBank/DDBJ whole genome shotgun (WGS) entry which is preliminary data.</text>
</comment>
<organism evidence="1 2">
    <name type="scientific">Bacteroides ovatus</name>
    <dbReference type="NCBI Taxonomy" id="28116"/>
    <lineage>
        <taxon>Bacteria</taxon>
        <taxon>Pseudomonadati</taxon>
        <taxon>Bacteroidota</taxon>
        <taxon>Bacteroidia</taxon>
        <taxon>Bacteroidales</taxon>
        <taxon>Bacteroidaceae</taxon>
        <taxon>Bacteroides</taxon>
    </lineage>
</organism>
<dbReference type="Proteomes" id="UP000473905">
    <property type="component" value="Unassembled WGS sequence"/>
</dbReference>
<keyword evidence="2" id="KW-1185">Reference proteome</keyword>
<dbReference type="EMBL" id="VWKB01000031">
    <property type="protein sequence ID" value="KAA4092838.1"/>
    <property type="molecule type" value="Genomic_DNA"/>
</dbReference>
<dbReference type="AlphaFoldDB" id="A0A5M5E9P2"/>
<name>A0A5M5E9P2_BACOV</name>
<reference evidence="1 2" key="1">
    <citation type="journal article" date="2019" name="Nat. Med.">
        <title>A library of human gut bacterial isolates paired with longitudinal multiomics data enables mechanistic microbiome research.</title>
        <authorList>
            <person name="Poyet M."/>
            <person name="Groussin M."/>
            <person name="Gibbons S.M."/>
            <person name="Avila-Pacheco J."/>
            <person name="Jiang X."/>
            <person name="Kearney S.M."/>
            <person name="Perrotta A.R."/>
            <person name="Berdy B."/>
            <person name="Zhao S."/>
            <person name="Lieberman T.D."/>
            <person name="Swanson P.K."/>
            <person name="Smith M."/>
            <person name="Roesemann S."/>
            <person name="Alexander J.E."/>
            <person name="Rich S.A."/>
            <person name="Livny J."/>
            <person name="Vlamakis H."/>
            <person name="Clish C."/>
            <person name="Bullock K."/>
            <person name="Deik A."/>
            <person name="Scott J."/>
            <person name="Pierce K.A."/>
            <person name="Xavier R.J."/>
            <person name="Alm E.J."/>
        </authorList>
    </citation>
    <scope>NUCLEOTIDE SEQUENCE [LARGE SCALE GENOMIC DNA]</scope>
    <source>
        <strain evidence="1 2">BIOML-A134</strain>
    </source>
</reference>
<accession>A0A5M5E9P2</accession>
<evidence type="ECO:0000313" key="1">
    <source>
        <dbReference type="EMBL" id="KAA4092838.1"/>
    </source>
</evidence>